<protein>
    <submittedName>
        <fullName evidence="1">Uncharacterized protein</fullName>
    </submittedName>
</protein>
<accession>A0A8T2SVC4</accession>
<gene>
    <name evidence="1" type="ORF">KP509_17G058400</name>
</gene>
<sequence>MTDEEHNRRRCVEDEVRRLKQLPSSSAYAVHKLRVLNKILQILSVAAQARSVSAAEELELLFSSLSL</sequence>
<keyword evidence="2" id="KW-1185">Reference proteome</keyword>
<dbReference type="Proteomes" id="UP000825935">
    <property type="component" value="Chromosome 17"/>
</dbReference>
<evidence type="ECO:0000313" key="2">
    <source>
        <dbReference type="Proteomes" id="UP000825935"/>
    </source>
</evidence>
<comment type="caution">
    <text evidence="1">The sequence shown here is derived from an EMBL/GenBank/DDBJ whole genome shotgun (WGS) entry which is preliminary data.</text>
</comment>
<name>A0A8T2SVC4_CERRI</name>
<dbReference type="OMA" id="HNRRRCV"/>
<evidence type="ECO:0000313" key="1">
    <source>
        <dbReference type="EMBL" id="KAH7373471.1"/>
    </source>
</evidence>
<organism evidence="1 2">
    <name type="scientific">Ceratopteris richardii</name>
    <name type="common">Triangle waterfern</name>
    <dbReference type="NCBI Taxonomy" id="49495"/>
    <lineage>
        <taxon>Eukaryota</taxon>
        <taxon>Viridiplantae</taxon>
        <taxon>Streptophyta</taxon>
        <taxon>Embryophyta</taxon>
        <taxon>Tracheophyta</taxon>
        <taxon>Polypodiopsida</taxon>
        <taxon>Polypodiidae</taxon>
        <taxon>Polypodiales</taxon>
        <taxon>Pteridineae</taxon>
        <taxon>Pteridaceae</taxon>
        <taxon>Parkerioideae</taxon>
        <taxon>Ceratopteris</taxon>
    </lineage>
</organism>
<dbReference type="AlphaFoldDB" id="A0A8T2SVC4"/>
<proteinExistence type="predicted"/>
<dbReference type="OrthoDB" id="1928932at2759"/>
<reference evidence="1" key="1">
    <citation type="submission" date="2021-08" db="EMBL/GenBank/DDBJ databases">
        <title>WGS assembly of Ceratopteris richardii.</title>
        <authorList>
            <person name="Marchant D.B."/>
            <person name="Chen G."/>
            <person name="Jenkins J."/>
            <person name="Shu S."/>
            <person name="Leebens-Mack J."/>
            <person name="Grimwood J."/>
            <person name="Schmutz J."/>
            <person name="Soltis P."/>
            <person name="Soltis D."/>
            <person name="Chen Z.-H."/>
        </authorList>
    </citation>
    <scope>NUCLEOTIDE SEQUENCE</scope>
    <source>
        <strain evidence="1">Whitten #5841</strain>
        <tissue evidence="1">Leaf</tissue>
    </source>
</reference>
<dbReference type="EMBL" id="CM035422">
    <property type="protein sequence ID" value="KAH7373471.1"/>
    <property type="molecule type" value="Genomic_DNA"/>
</dbReference>